<feature type="transmembrane region" description="Helical" evidence="6">
    <location>
        <begin position="294"/>
        <end position="317"/>
    </location>
</feature>
<evidence type="ECO:0000313" key="9">
    <source>
        <dbReference type="Proteomes" id="UP000196027"/>
    </source>
</evidence>
<reference evidence="8 9" key="1">
    <citation type="submission" date="2017-05" db="EMBL/GenBank/DDBJ databases">
        <title>Genomic insights into alkan degradation activity of Oleiphilus messinensis.</title>
        <authorList>
            <person name="Kozyavkin S.A."/>
            <person name="Slesarev A.I."/>
            <person name="Golyshin P.N."/>
            <person name="Korzhenkov A."/>
            <person name="Golyshina O.N."/>
            <person name="Toshchakov S.V."/>
        </authorList>
    </citation>
    <scope>NUCLEOTIDE SEQUENCE [LARGE SCALE GENOMIC DNA]</scope>
    <source>
        <strain evidence="8 9">ME102</strain>
    </source>
</reference>
<evidence type="ECO:0000259" key="7">
    <source>
        <dbReference type="Pfam" id="PF02706"/>
    </source>
</evidence>
<dbReference type="AlphaFoldDB" id="A0A1Y0IG82"/>
<accession>A0A1Y0IG82</accession>
<evidence type="ECO:0000256" key="2">
    <source>
        <dbReference type="ARBA" id="ARBA00022475"/>
    </source>
</evidence>
<evidence type="ECO:0000256" key="5">
    <source>
        <dbReference type="ARBA" id="ARBA00023136"/>
    </source>
</evidence>
<evidence type="ECO:0000313" key="8">
    <source>
        <dbReference type="EMBL" id="ARU59501.1"/>
    </source>
</evidence>
<dbReference type="PANTHER" id="PTHR32309">
    <property type="entry name" value="TYROSINE-PROTEIN KINASE"/>
    <property type="match status" value="1"/>
</dbReference>
<keyword evidence="9" id="KW-1185">Reference proteome</keyword>
<organism evidence="8 9">
    <name type="scientific">Oleiphilus messinensis</name>
    <dbReference type="NCBI Taxonomy" id="141451"/>
    <lineage>
        <taxon>Bacteria</taxon>
        <taxon>Pseudomonadati</taxon>
        <taxon>Pseudomonadota</taxon>
        <taxon>Gammaproteobacteria</taxon>
        <taxon>Oceanospirillales</taxon>
        <taxon>Oleiphilaceae</taxon>
        <taxon>Oleiphilus</taxon>
    </lineage>
</organism>
<dbReference type="InterPro" id="IPR050445">
    <property type="entry name" value="Bact_polysacc_biosynth/exp"/>
</dbReference>
<dbReference type="Pfam" id="PF02706">
    <property type="entry name" value="Wzz"/>
    <property type="match status" value="1"/>
</dbReference>
<evidence type="ECO:0000256" key="4">
    <source>
        <dbReference type="ARBA" id="ARBA00022989"/>
    </source>
</evidence>
<dbReference type="GO" id="GO:0005886">
    <property type="term" value="C:plasma membrane"/>
    <property type="evidence" value="ECO:0007669"/>
    <property type="project" value="UniProtKB-SubCell"/>
</dbReference>
<feature type="domain" description="Polysaccharide chain length determinant N-terminal" evidence="7">
    <location>
        <begin position="26"/>
        <end position="78"/>
    </location>
</feature>
<proteinExistence type="predicted"/>
<dbReference type="PANTHER" id="PTHR32309:SF13">
    <property type="entry name" value="FERRIC ENTEROBACTIN TRANSPORT PROTEIN FEPE"/>
    <property type="match status" value="1"/>
</dbReference>
<dbReference type="Proteomes" id="UP000196027">
    <property type="component" value="Chromosome"/>
</dbReference>
<dbReference type="EMBL" id="CP021425">
    <property type="protein sequence ID" value="ARU59501.1"/>
    <property type="molecule type" value="Genomic_DNA"/>
</dbReference>
<sequence>MVQNLKRPESISVEHSDINTQTQYRELSLIDMWQLLWNAKWLVCAVTTLFAIASIVFALTRSNFYQTEVLLAPVSEGPGGLSALGDLGGLASLAGIRISRSQSNNPTVNAMASFTSKLFIIEFIEKYELLVPLLGSKWDPEQRRMVADPELYDENQKLWVRDVSPPKKPKPSSLEAYEYFMTLLQVKTDESTGLVTVTLLWQDPIEAQRMLGLLVQEINEYLKNKDLVEAQKSIEFLQAQLKKTNLVEMKEVVFQLIESQMKTVMLADVRDEYAFQTLDPAVVPERIAQPRRKLMVVIGTLLGGFLSVLIVFLRWYVRELKDKSAEPLNVT</sequence>
<keyword evidence="5 6" id="KW-0472">Membrane</keyword>
<keyword evidence="4 6" id="KW-1133">Transmembrane helix</keyword>
<feature type="transmembrane region" description="Helical" evidence="6">
    <location>
        <begin position="39"/>
        <end position="59"/>
    </location>
</feature>
<dbReference type="RefSeq" id="WP_087464167.1">
    <property type="nucleotide sequence ID" value="NZ_CP021425.1"/>
</dbReference>
<gene>
    <name evidence="8" type="ORF">OLMES_5521</name>
</gene>
<dbReference type="InterPro" id="IPR003856">
    <property type="entry name" value="LPS_length_determ_N"/>
</dbReference>
<name>A0A1Y0IG82_9GAMM</name>
<evidence type="ECO:0000256" key="6">
    <source>
        <dbReference type="SAM" id="Phobius"/>
    </source>
</evidence>
<dbReference type="GO" id="GO:0004713">
    <property type="term" value="F:protein tyrosine kinase activity"/>
    <property type="evidence" value="ECO:0007669"/>
    <property type="project" value="TreeGrafter"/>
</dbReference>
<comment type="subcellular location">
    <subcellularLocation>
        <location evidence="1">Cell membrane</location>
        <topology evidence="1">Multi-pass membrane protein</topology>
    </subcellularLocation>
</comment>
<keyword evidence="3 6" id="KW-0812">Transmembrane</keyword>
<dbReference type="KEGG" id="ome:OLMES_5521"/>
<evidence type="ECO:0000256" key="1">
    <source>
        <dbReference type="ARBA" id="ARBA00004651"/>
    </source>
</evidence>
<keyword evidence="2" id="KW-1003">Cell membrane</keyword>
<evidence type="ECO:0000256" key="3">
    <source>
        <dbReference type="ARBA" id="ARBA00022692"/>
    </source>
</evidence>
<protein>
    <submittedName>
        <fullName evidence="8">Lipopolysaccharide biosynthesis</fullName>
    </submittedName>
</protein>